<organism evidence="3 4">
    <name type="scientific">Stephanodiscus triporus</name>
    <dbReference type="NCBI Taxonomy" id="2934178"/>
    <lineage>
        <taxon>Eukaryota</taxon>
        <taxon>Sar</taxon>
        <taxon>Stramenopiles</taxon>
        <taxon>Ochrophyta</taxon>
        <taxon>Bacillariophyta</taxon>
        <taxon>Coscinodiscophyceae</taxon>
        <taxon>Thalassiosirophycidae</taxon>
        <taxon>Stephanodiscales</taxon>
        <taxon>Stephanodiscaceae</taxon>
        <taxon>Stephanodiscus</taxon>
    </lineage>
</organism>
<name>A0ABD3NT46_9STRA</name>
<evidence type="ECO:0000256" key="1">
    <source>
        <dbReference type="SAM" id="MobiDB-lite"/>
    </source>
</evidence>
<feature type="compositionally biased region" description="Acidic residues" evidence="1">
    <location>
        <begin position="107"/>
        <end position="136"/>
    </location>
</feature>
<accession>A0ABD3NT46</accession>
<evidence type="ECO:0000313" key="4">
    <source>
        <dbReference type="Proteomes" id="UP001530315"/>
    </source>
</evidence>
<dbReference type="PANTHER" id="PTHR13275">
    <property type="entry name" value="YL-1 PROTEIN TRANSCRIPTION FACTOR-LIKE 1"/>
    <property type="match status" value="1"/>
</dbReference>
<dbReference type="PANTHER" id="PTHR13275:SF4">
    <property type="entry name" value="VACUOLAR PROTEIN SORTING-ASSOCIATED PROTEIN 72 HOMOLOG"/>
    <property type="match status" value="1"/>
</dbReference>
<keyword evidence="4" id="KW-1185">Reference proteome</keyword>
<feature type="region of interest" description="Disordered" evidence="1">
    <location>
        <begin position="103"/>
        <end position="171"/>
    </location>
</feature>
<dbReference type="AlphaFoldDB" id="A0ABD3NT46"/>
<feature type="compositionally biased region" description="Gly residues" evidence="1">
    <location>
        <begin position="66"/>
        <end position="83"/>
    </location>
</feature>
<feature type="region of interest" description="Disordered" evidence="1">
    <location>
        <begin position="31"/>
        <end position="91"/>
    </location>
</feature>
<dbReference type="InterPro" id="IPR013272">
    <property type="entry name" value="Vps72/YL1_C"/>
</dbReference>
<comment type="caution">
    <text evidence="3">The sequence shown here is derived from an EMBL/GenBank/DDBJ whole genome shotgun (WGS) entry which is preliminary data.</text>
</comment>
<feature type="region of interest" description="Disordered" evidence="1">
    <location>
        <begin position="1"/>
        <end position="20"/>
    </location>
</feature>
<feature type="domain" description="Vps72/YL1 C-terminal" evidence="2">
    <location>
        <begin position="233"/>
        <end position="262"/>
    </location>
</feature>
<proteinExistence type="predicted"/>
<feature type="compositionally biased region" description="Low complexity" evidence="1">
    <location>
        <begin position="34"/>
        <end position="47"/>
    </location>
</feature>
<sequence>MLYEYTKQKSAMSTDNQRKAWNEAMRSAGAVLPASASASEAVSSSRRGVGRKRREKARKPSAYVAGRGGGIGGGGGGEGGGGSSSSLEEREYRVALHMDMLEGAVALDEDDDDEYDEFAELDDDDDDDDEYDDDGGGEGGGGGKGRGKSKKKRRRKAAAGGGASKKASASVPKYLKPRSLASILIEEASRSDSVAQQYVDASVRRLGSGVTREVRRLDAAITTTITNPYPPRKFCPVTGLFGEYTDPRTGIPYATLSALEQIRERLPPWMSSVNAGSASYWEAVKSLQNR</sequence>
<dbReference type="EMBL" id="JALLAZ020001191">
    <property type="protein sequence ID" value="KAL3778978.1"/>
    <property type="molecule type" value="Genomic_DNA"/>
</dbReference>
<protein>
    <recommendedName>
        <fullName evidence="2">Vps72/YL1 C-terminal domain-containing protein</fullName>
    </recommendedName>
</protein>
<gene>
    <name evidence="3" type="ORF">ACHAW5_006282</name>
</gene>
<evidence type="ECO:0000313" key="3">
    <source>
        <dbReference type="EMBL" id="KAL3778978.1"/>
    </source>
</evidence>
<feature type="compositionally biased region" description="Basic residues" evidence="1">
    <location>
        <begin position="145"/>
        <end position="157"/>
    </location>
</feature>
<evidence type="ECO:0000259" key="2">
    <source>
        <dbReference type="SMART" id="SM00993"/>
    </source>
</evidence>
<dbReference type="SMART" id="SM00993">
    <property type="entry name" value="YL1_C"/>
    <property type="match status" value="1"/>
</dbReference>
<reference evidence="3 4" key="1">
    <citation type="submission" date="2024-10" db="EMBL/GenBank/DDBJ databases">
        <title>Updated reference genomes for cyclostephanoid diatoms.</title>
        <authorList>
            <person name="Roberts W.R."/>
            <person name="Alverson A.J."/>
        </authorList>
    </citation>
    <scope>NUCLEOTIDE SEQUENCE [LARGE SCALE GENOMIC DNA]</scope>
    <source>
        <strain evidence="3 4">AJA276-08</strain>
    </source>
</reference>
<feature type="compositionally biased region" description="Basic residues" evidence="1">
    <location>
        <begin position="48"/>
        <end position="59"/>
    </location>
</feature>
<dbReference type="Proteomes" id="UP001530315">
    <property type="component" value="Unassembled WGS sequence"/>
</dbReference>
<dbReference type="Pfam" id="PF08265">
    <property type="entry name" value="YL1_C"/>
    <property type="match status" value="1"/>
</dbReference>